<protein>
    <submittedName>
        <fullName evidence="1">Uncharacterized protein</fullName>
    </submittedName>
</protein>
<dbReference type="Proteomes" id="UP000194137">
    <property type="component" value="Chromosome"/>
</dbReference>
<dbReference type="KEGG" id="psin:CAK95_15450"/>
<dbReference type="AlphaFoldDB" id="A0A1W6ZSJ2"/>
<dbReference type="EMBL" id="CP021112">
    <property type="protein sequence ID" value="ARQ00313.1"/>
    <property type="molecule type" value="Genomic_DNA"/>
</dbReference>
<name>A0A1W6ZSJ2_9HYPH</name>
<accession>A0A1W6ZSJ2</accession>
<organism evidence="1 2">
    <name type="scientific">Pseudorhodoplanes sinuspersici</name>
    <dbReference type="NCBI Taxonomy" id="1235591"/>
    <lineage>
        <taxon>Bacteria</taxon>
        <taxon>Pseudomonadati</taxon>
        <taxon>Pseudomonadota</taxon>
        <taxon>Alphaproteobacteria</taxon>
        <taxon>Hyphomicrobiales</taxon>
        <taxon>Pseudorhodoplanes</taxon>
    </lineage>
</organism>
<keyword evidence="2" id="KW-1185">Reference proteome</keyword>
<proteinExistence type="predicted"/>
<evidence type="ECO:0000313" key="1">
    <source>
        <dbReference type="EMBL" id="ARQ00313.1"/>
    </source>
</evidence>
<evidence type="ECO:0000313" key="2">
    <source>
        <dbReference type="Proteomes" id="UP000194137"/>
    </source>
</evidence>
<sequence length="131" mass="14122">MKAAMRAAMIALPLFLPLSQTAQAQVSEEDIEVGTNLVCDTESQVEMFVTHYDGDAQTAINEVNQEAANPTACVVATTAYMRGPDLATARSKGLTYRIAKIVVFGVVTESGLEATKPAVYYSLFKVDEIEV</sequence>
<reference evidence="1 2" key="1">
    <citation type="submission" date="2017-05" db="EMBL/GenBank/DDBJ databases">
        <title>Full genome sequence of Pseudorhodoplanes sinuspersici.</title>
        <authorList>
            <person name="Dastgheib S.M.M."/>
            <person name="Shavandi M."/>
            <person name="Tirandaz H."/>
        </authorList>
    </citation>
    <scope>NUCLEOTIDE SEQUENCE [LARGE SCALE GENOMIC DNA]</scope>
    <source>
        <strain evidence="1 2">RIPI110</strain>
    </source>
</reference>
<gene>
    <name evidence="1" type="ORF">CAK95_15450</name>
</gene>